<evidence type="ECO:0000313" key="1">
    <source>
        <dbReference type="EMBL" id="KAJ9121493.1"/>
    </source>
</evidence>
<accession>A0ACC2XBS7</accession>
<organism evidence="1 2">
    <name type="scientific">Naganishia vaughanmartiniae</name>
    <dbReference type="NCBI Taxonomy" id="1424756"/>
    <lineage>
        <taxon>Eukaryota</taxon>
        <taxon>Fungi</taxon>
        <taxon>Dikarya</taxon>
        <taxon>Basidiomycota</taxon>
        <taxon>Agaricomycotina</taxon>
        <taxon>Tremellomycetes</taxon>
        <taxon>Filobasidiales</taxon>
        <taxon>Filobasidiaceae</taxon>
        <taxon>Naganishia</taxon>
    </lineage>
</organism>
<sequence length="406" mass="46776">MLEYIYHVMRRTEDPRMYRDSTEIQSSWPTYRDARIAAKSDLSQWSRDFWEEYEVTPEGADEYDSDDEEYDEDDNERTEFKVFDEDEGFRIEASSSEGEAFTVWIEKKEVLGKKKTSAPATTATSTAPQATKPLPNSTSLKQPAPNSDIVRPWPRVNPNIKATYRVMQWEQDNHNGGAEETTVKSTWNSYEEAVKAAEKVLLDQWDRDWFEQYQEEKNAEESGGFEVWARCPEGEVFRIYIDEQPIPTAPYTPVTKSVFTIVYERTGGSEVLRDYAVYESLLDANRAARALLVYEFCEIEYPNAKEPAEKHVEKMAKTIRNLKEKNAASQHEPYSGSTDIWTVQVKSMKIMPPSIAKPSVESAFRDGVPKRQAQAVIDIHDRPGKKQKRSVEQAVQDESDDEVIWL</sequence>
<keyword evidence="2" id="KW-1185">Reference proteome</keyword>
<name>A0ACC2XBS7_9TREE</name>
<evidence type="ECO:0000313" key="2">
    <source>
        <dbReference type="Proteomes" id="UP001243375"/>
    </source>
</evidence>
<protein>
    <submittedName>
        <fullName evidence="1">Uncharacterized protein</fullName>
    </submittedName>
</protein>
<reference evidence="1" key="1">
    <citation type="submission" date="2023-04" db="EMBL/GenBank/DDBJ databases">
        <title>Draft Genome sequencing of Naganishia species isolated from polar environments using Oxford Nanopore Technology.</title>
        <authorList>
            <person name="Leo P."/>
            <person name="Venkateswaran K."/>
        </authorList>
    </citation>
    <scope>NUCLEOTIDE SEQUENCE</scope>
    <source>
        <strain evidence="1">MNA-CCFEE 5425</strain>
    </source>
</reference>
<proteinExistence type="predicted"/>
<dbReference type="EMBL" id="JASBWU010000005">
    <property type="protein sequence ID" value="KAJ9121493.1"/>
    <property type="molecule type" value="Genomic_DNA"/>
</dbReference>
<gene>
    <name evidence="1" type="ORF">QFC22_002109</name>
</gene>
<comment type="caution">
    <text evidence="1">The sequence shown here is derived from an EMBL/GenBank/DDBJ whole genome shotgun (WGS) entry which is preliminary data.</text>
</comment>
<dbReference type="Proteomes" id="UP001243375">
    <property type="component" value="Unassembled WGS sequence"/>
</dbReference>